<dbReference type="EMBL" id="BJYT01000009">
    <property type="protein sequence ID" value="GEO10083.1"/>
    <property type="molecule type" value="Genomic_DNA"/>
</dbReference>
<proteinExistence type="predicted"/>
<keyword evidence="1" id="KW-0732">Signal</keyword>
<evidence type="ECO:0000256" key="1">
    <source>
        <dbReference type="SAM" id="SignalP"/>
    </source>
</evidence>
<dbReference type="InterPro" id="IPR050312">
    <property type="entry name" value="IolE/XylAMocC-like"/>
</dbReference>
<comment type="caution">
    <text evidence="3">The sequence shown here is derived from an EMBL/GenBank/DDBJ whole genome shotgun (WGS) entry which is preliminary data.</text>
</comment>
<gene>
    <name evidence="3" type="ORF">SAE01_25790</name>
</gene>
<dbReference type="Pfam" id="PF01261">
    <property type="entry name" value="AP_endonuc_2"/>
    <property type="match status" value="1"/>
</dbReference>
<evidence type="ECO:0000313" key="3">
    <source>
        <dbReference type="EMBL" id="GEO10083.1"/>
    </source>
</evidence>
<dbReference type="PANTHER" id="PTHR12110">
    <property type="entry name" value="HYDROXYPYRUVATE ISOMERASE"/>
    <property type="match status" value="1"/>
</dbReference>
<dbReference type="PROSITE" id="PS51318">
    <property type="entry name" value="TAT"/>
    <property type="match status" value="1"/>
</dbReference>
<dbReference type="Proteomes" id="UP000321513">
    <property type="component" value="Unassembled WGS sequence"/>
</dbReference>
<dbReference type="OrthoDB" id="127797at2"/>
<accession>A0A512BDP2</accession>
<evidence type="ECO:0000313" key="4">
    <source>
        <dbReference type="Proteomes" id="UP000321513"/>
    </source>
</evidence>
<dbReference type="AlphaFoldDB" id="A0A512BDP2"/>
<feature type="signal peptide" evidence="1">
    <location>
        <begin position="1"/>
        <end position="35"/>
    </location>
</feature>
<evidence type="ECO:0000259" key="2">
    <source>
        <dbReference type="Pfam" id="PF01261"/>
    </source>
</evidence>
<dbReference type="RefSeq" id="WP_147204198.1">
    <property type="nucleotide sequence ID" value="NZ_BJYT01000009.1"/>
</dbReference>
<dbReference type="InterPro" id="IPR006311">
    <property type="entry name" value="TAT_signal"/>
</dbReference>
<dbReference type="Gene3D" id="3.20.20.150">
    <property type="entry name" value="Divalent-metal-dependent TIM barrel enzymes"/>
    <property type="match status" value="1"/>
</dbReference>
<feature type="domain" description="Xylose isomerase-like TIM barrel" evidence="2">
    <location>
        <begin position="73"/>
        <end position="287"/>
    </location>
</feature>
<keyword evidence="4" id="KW-1185">Reference proteome</keyword>
<name>A0A512BDP2_9BACT</name>
<dbReference type="SUPFAM" id="SSF51658">
    <property type="entry name" value="Xylose isomerase-like"/>
    <property type="match status" value="1"/>
</dbReference>
<reference evidence="3 4" key="1">
    <citation type="submission" date="2019-07" db="EMBL/GenBank/DDBJ databases">
        <title>Whole genome shotgun sequence of Segetibacter aerophilus NBRC 106135.</title>
        <authorList>
            <person name="Hosoyama A."/>
            <person name="Uohara A."/>
            <person name="Ohji S."/>
            <person name="Ichikawa N."/>
        </authorList>
    </citation>
    <scope>NUCLEOTIDE SEQUENCE [LARGE SCALE GENOMIC DNA]</scope>
    <source>
        <strain evidence="3 4">NBRC 106135</strain>
    </source>
</reference>
<protein>
    <submittedName>
        <fullName evidence="3">Xylose isomerase</fullName>
    </submittedName>
</protein>
<keyword evidence="3" id="KW-0413">Isomerase</keyword>
<organism evidence="3 4">
    <name type="scientific">Segetibacter aerophilus</name>
    <dbReference type="NCBI Taxonomy" id="670293"/>
    <lineage>
        <taxon>Bacteria</taxon>
        <taxon>Pseudomonadati</taxon>
        <taxon>Bacteroidota</taxon>
        <taxon>Chitinophagia</taxon>
        <taxon>Chitinophagales</taxon>
        <taxon>Chitinophagaceae</taxon>
        <taxon>Segetibacter</taxon>
    </lineage>
</organism>
<feature type="chain" id="PRO_5021988928" evidence="1">
    <location>
        <begin position="36"/>
        <end position="311"/>
    </location>
</feature>
<dbReference type="GO" id="GO:0016853">
    <property type="term" value="F:isomerase activity"/>
    <property type="evidence" value="ECO:0007669"/>
    <property type="project" value="UniProtKB-KW"/>
</dbReference>
<dbReference type="PANTHER" id="PTHR12110:SF53">
    <property type="entry name" value="BLR5974 PROTEIN"/>
    <property type="match status" value="1"/>
</dbReference>
<dbReference type="InterPro" id="IPR036237">
    <property type="entry name" value="Xyl_isomerase-like_sf"/>
</dbReference>
<dbReference type="InterPro" id="IPR013022">
    <property type="entry name" value="Xyl_isomerase-like_TIM-brl"/>
</dbReference>
<sequence length="311" mass="34810">MKKFTPRRSFLKTVLASPALTLTGGMLLNTTSSTAQTSPAQGVGSKLRVSLNAYSFNEPLTKKTMTLDDLLNFCAENNFDAVDLTGYYFPGYPAVPEDEYIFHLKQKAHRLGLDISGTGIRNDFTNPDKGKRKDDTKLIKKWIECAAKLGAPVIRIFSGLNIPEGHTWDEVTTWMVKDMKECADYGKQYGVIVAIQNHNDFIKTAEQAQKIIEQVNSDWFGLVLDIGSYRTGDPYKQIEQTAKYAVNWQLKELMFLDNREQKTDLQKVISIIKASGYRGYVPIETLGAGDPKIKVPVFLAEVRKALALNGL</sequence>